<dbReference type="PROSITE" id="PS00463">
    <property type="entry name" value="ZN2_CY6_FUNGAL_1"/>
    <property type="match status" value="1"/>
</dbReference>
<evidence type="ECO:0000256" key="5">
    <source>
        <dbReference type="SAM" id="MobiDB-lite"/>
    </source>
</evidence>
<evidence type="ECO:0000313" key="7">
    <source>
        <dbReference type="EMBL" id="KAJ5172511.1"/>
    </source>
</evidence>
<dbReference type="AlphaFoldDB" id="A0A9W9LRC5"/>
<keyword evidence="1" id="KW-0805">Transcription regulation</keyword>
<feature type="domain" description="Zn(2)-C6 fungal-type" evidence="6">
    <location>
        <begin position="17"/>
        <end position="45"/>
    </location>
</feature>
<dbReference type="InterPro" id="IPR021858">
    <property type="entry name" value="Fun_TF"/>
</dbReference>
<comment type="caution">
    <text evidence="7">The sequence shown here is derived from an EMBL/GenBank/DDBJ whole genome shotgun (WGS) entry which is preliminary data.</text>
</comment>
<keyword evidence="2" id="KW-0238">DNA-binding</keyword>
<dbReference type="SMART" id="SM00066">
    <property type="entry name" value="GAL4"/>
    <property type="match status" value="1"/>
</dbReference>
<dbReference type="PROSITE" id="PS50048">
    <property type="entry name" value="ZN2_CY6_FUNGAL_2"/>
    <property type="match status" value="1"/>
</dbReference>
<dbReference type="GO" id="GO:0008270">
    <property type="term" value="F:zinc ion binding"/>
    <property type="evidence" value="ECO:0007669"/>
    <property type="project" value="InterPro"/>
</dbReference>
<dbReference type="GO" id="GO:0003677">
    <property type="term" value="F:DNA binding"/>
    <property type="evidence" value="ECO:0007669"/>
    <property type="project" value="UniProtKB-KW"/>
</dbReference>
<keyword evidence="8" id="KW-1185">Reference proteome</keyword>
<dbReference type="GO" id="GO:0000981">
    <property type="term" value="F:DNA-binding transcription factor activity, RNA polymerase II-specific"/>
    <property type="evidence" value="ECO:0007669"/>
    <property type="project" value="InterPro"/>
</dbReference>
<evidence type="ECO:0000256" key="3">
    <source>
        <dbReference type="ARBA" id="ARBA00023163"/>
    </source>
</evidence>
<evidence type="ECO:0000256" key="4">
    <source>
        <dbReference type="ARBA" id="ARBA00023242"/>
    </source>
</evidence>
<sequence>MASSKRGRARRSHVLGGCSTCRRRHVKCDQKRPVCRTCRALGVACEGFSDQVLWMREEDNEATENGRRGTRRHLYTEQSRLSMSAALGSNLVSGSIDASLAEVDLRSRDPERAVDSDIVIGPFGVLDFTSSAPPKQRTPPQENEVVESPLTAPDLAREPVDPVDPVMPNVPADRSDPSPASIMDSLSQMDDFLHWSDLLSFSPDEAGLVTHPTLSMPNDLPFELGNDAGLIPHVPNPQDNTMRILTPQQTPIDFNSATDVLKDGQFLLKHFQDVVIPEIMAIPFGQKSPWKILNLPAAVVAFGDTTFLGTDGVSHARLSNLYGLLACSAIDLALKSSPTMPQPNEHWFQVANQTYLKAKDHIQISLQHETQGPRKAKYKDQLMAANILTQYAILSGQQQHARCFLIDAERLLRLRGLSKRRISKKARLLHHVYTWLRIVGESTFVLHDYRLSYSCLETLGSYSCSHSSTGSGQPPTMAPSEPSPRLDDFLRLEHQQWDSDLNIDEPKDRASGFHDIHLHDSRSFGETLYKQIYGIPETWLSLISQTTRLANVMETFRIARSTGKKVNIEAWETQQRRSMRLENMICSFDLGRARGGSTDLQATSKPHTYMLEALNGALVIFFYRRIRETHPAVLQGHVDNVITALGKCKAALSPEDPTGPGTVWPVFIAGCEAITAPRRQAIMQWMEDASSICGFASFVTARDIMLKLWRIQDEHLAANRGEPMPSWIEIVKEAQIWPLFC</sequence>
<name>A0A9W9LRC5_9EURO</name>
<dbReference type="PANTHER" id="PTHR31069">
    <property type="entry name" value="OLEATE-ACTIVATED TRANSCRIPTION FACTOR 1-RELATED"/>
    <property type="match status" value="1"/>
</dbReference>
<dbReference type="Gene3D" id="4.10.240.10">
    <property type="entry name" value="Zn(2)-C6 fungal-type DNA-binding domain"/>
    <property type="match status" value="1"/>
</dbReference>
<dbReference type="Pfam" id="PF11951">
    <property type="entry name" value="Fungal_trans_2"/>
    <property type="match status" value="1"/>
</dbReference>
<evidence type="ECO:0000256" key="2">
    <source>
        <dbReference type="ARBA" id="ARBA00023125"/>
    </source>
</evidence>
<dbReference type="Proteomes" id="UP001146351">
    <property type="component" value="Unassembled WGS sequence"/>
</dbReference>
<dbReference type="PANTHER" id="PTHR31069:SF25">
    <property type="entry name" value="TRANSCRIPTION FACTOR, PUTATIVE (EUROFUNG)-RELATED"/>
    <property type="match status" value="1"/>
</dbReference>
<organism evidence="7 8">
    <name type="scientific">Penicillium capsulatum</name>
    <dbReference type="NCBI Taxonomy" id="69766"/>
    <lineage>
        <taxon>Eukaryota</taxon>
        <taxon>Fungi</taxon>
        <taxon>Dikarya</taxon>
        <taxon>Ascomycota</taxon>
        <taxon>Pezizomycotina</taxon>
        <taxon>Eurotiomycetes</taxon>
        <taxon>Eurotiomycetidae</taxon>
        <taxon>Eurotiales</taxon>
        <taxon>Aspergillaceae</taxon>
        <taxon>Penicillium</taxon>
    </lineage>
</organism>
<reference evidence="7" key="2">
    <citation type="journal article" date="2023" name="IMA Fungus">
        <title>Comparative genomic study of the Penicillium genus elucidates a diverse pangenome and 15 lateral gene transfer events.</title>
        <authorList>
            <person name="Petersen C."/>
            <person name="Sorensen T."/>
            <person name="Nielsen M.R."/>
            <person name="Sondergaard T.E."/>
            <person name="Sorensen J.L."/>
            <person name="Fitzpatrick D.A."/>
            <person name="Frisvad J.C."/>
            <person name="Nielsen K.L."/>
        </authorList>
    </citation>
    <scope>NUCLEOTIDE SEQUENCE</scope>
    <source>
        <strain evidence="7">IBT 21917</strain>
    </source>
</reference>
<dbReference type="Pfam" id="PF00172">
    <property type="entry name" value="Zn_clus"/>
    <property type="match status" value="1"/>
</dbReference>
<dbReference type="InterPro" id="IPR036864">
    <property type="entry name" value="Zn2-C6_fun-type_DNA-bd_sf"/>
</dbReference>
<dbReference type="SUPFAM" id="SSF57701">
    <property type="entry name" value="Zn2/Cys6 DNA-binding domain"/>
    <property type="match status" value="1"/>
</dbReference>
<evidence type="ECO:0000259" key="6">
    <source>
        <dbReference type="PROSITE" id="PS50048"/>
    </source>
</evidence>
<feature type="region of interest" description="Disordered" evidence="5">
    <location>
        <begin position="129"/>
        <end position="164"/>
    </location>
</feature>
<evidence type="ECO:0000313" key="8">
    <source>
        <dbReference type="Proteomes" id="UP001146351"/>
    </source>
</evidence>
<dbReference type="InterPro" id="IPR050675">
    <property type="entry name" value="OAF3"/>
</dbReference>
<gene>
    <name evidence="7" type="ORF">N7492_005104</name>
</gene>
<evidence type="ECO:0000256" key="1">
    <source>
        <dbReference type="ARBA" id="ARBA00023015"/>
    </source>
</evidence>
<dbReference type="InterPro" id="IPR001138">
    <property type="entry name" value="Zn2Cys6_DnaBD"/>
</dbReference>
<reference evidence="7" key="1">
    <citation type="submission" date="2022-11" db="EMBL/GenBank/DDBJ databases">
        <authorList>
            <person name="Petersen C."/>
        </authorList>
    </citation>
    <scope>NUCLEOTIDE SEQUENCE</scope>
    <source>
        <strain evidence="7">IBT 21917</strain>
    </source>
</reference>
<proteinExistence type="predicted"/>
<dbReference type="EMBL" id="JAPQKO010000003">
    <property type="protein sequence ID" value="KAJ5172511.1"/>
    <property type="molecule type" value="Genomic_DNA"/>
</dbReference>
<feature type="region of interest" description="Disordered" evidence="5">
    <location>
        <begin position="466"/>
        <end position="485"/>
    </location>
</feature>
<dbReference type="CDD" id="cd00067">
    <property type="entry name" value="GAL4"/>
    <property type="match status" value="1"/>
</dbReference>
<keyword evidence="4" id="KW-0539">Nucleus</keyword>
<keyword evidence="3" id="KW-0804">Transcription</keyword>
<dbReference type="OrthoDB" id="5089701at2759"/>
<protein>
    <submittedName>
        <fullName evidence="7">Transcriptional regulator family: Fungal Specific TF</fullName>
    </submittedName>
</protein>
<feature type="compositionally biased region" description="Polar residues" evidence="5">
    <location>
        <begin position="129"/>
        <end position="141"/>
    </location>
</feature>
<accession>A0A9W9LRC5</accession>